<keyword evidence="5" id="KW-0539">Nucleus</keyword>
<evidence type="ECO:0000313" key="8">
    <source>
        <dbReference type="RefSeq" id="XP_010513071.1"/>
    </source>
</evidence>
<evidence type="ECO:0000256" key="5">
    <source>
        <dbReference type="ARBA" id="ARBA00023242"/>
    </source>
</evidence>
<feature type="region of interest" description="Disordered" evidence="6">
    <location>
        <begin position="1"/>
        <end position="22"/>
    </location>
</feature>
<feature type="compositionally biased region" description="Basic and acidic residues" evidence="6">
    <location>
        <begin position="88"/>
        <end position="102"/>
    </location>
</feature>
<organism evidence="7 8">
    <name type="scientific">Camelina sativa</name>
    <name type="common">False flax</name>
    <name type="synonym">Myagrum sativum</name>
    <dbReference type="NCBI Taxonomy" id="90675"/>
    <lineage>
        <taxon>Eukaryota</taxon>
        <taxon>Viridiplantae</taxon>
        <taxon>Streptophyta</taxon>
        <taxon>Embryophyta</taxon>
        <taxon>Tracheophyta</taxon>
        <taxon>Spermatophyta</taxon>
        <taxon>Magnoliopsida</taxon>
        <taxon>eudicotyledons</taxon>
        <taxon>Gunneridae</taxon>
        <taxon>Pentapetalae</taxon>
        <taxon>rosids</taxon>
        <taxon>malvids</taxon>
        <taxon>Brassicales</taxon>
        <taxon>Brassicaceae</taxon>
        <taxon>Camelineae</taxon>
        <taxon>Camelina</taxon>
    </lineage>
</organism>
<gene>
    <name evidence="8" type="primary">LOC104789015</name>
</gene>
<sequence length="263" mass="29916">MKMAPLSAASNTQSPPSAASNTQYLLYGNSSETPKESLVSTTLCLSSCERTPPPSAAASNTQYLLYGNTSENPKESFVSTTLCLSSCEDPKKRKMNPDDRKVSCTPSDNELTNQERKIKRMRNLTNKEREKDEWNGVSTELKLFKDPWIIKKVLTTSDLGQLSRLLLHTAPIENHIIIYLNEDDQNMVQEGLGITVDVYDHDTDSTYQLLLKRWAKLNSYVLNGGWPMYFVRRRGLRKGDEIGLFWDRFASRLHFRVLSRSPT</sequence>
<evidence type="ECO:0000256" key="4">
    <source>
        <dbReference type="ARBA" id="ARBA00023163"/>
    </source>
</evidence>
<proteinExistence type="predicted"/>
<keyword evidence="7" id="KW-1185">Reference proteome</keyword>
<dbReference type="InterPro" id="IPR015300">
    <property type="entry name" value="DNA-bd_pseudobarrel_sf"/>
</dbReference>
<evidence type="ECO:0000256" key="2">
    <source>
        <dbReference type="ARBA" id="ARBA00023015"/>
    </source>
</evidence>
<dbReference type="InterPro" id="IPR003340">
    <property type="entry name" value="B3_DNA-bd"/>
</dbReference>
<accession>A0ABM0ZB47</accession>
<dbReference type="GeneID" id="104789015"/>
<keyword evidence="4" id="KW-0804">Transcription</keyword>
<dbReference type="SUPFAM" id="SSF101936">
    <property type="entry name" value="DNA-binding pseudobarrel domain"/>
    <property type="match status" value="1"/>
</dbReference>
<dbReference type="PANTHER" id="PTHR34269:SF18">
    <property type="entry name" value="TF-B3 DOMAIN-CONTAINING PROTEIN"/>
    <property type="match status" value="1"/>
</dbReference>
<dbReference type="PANTHER" id="PTHR34269">
    <property type="entry name" value="TRANSCRIPTION FACTOR B3-DOMAIN FAMILY-RELATED"/>
    <property type="match status" value="1"/>
</dbReference>
<comment type="subcellular location">
    <subcellularLocation>
        <location evidence="1">Nucleus</location>
    </subcellularLocation>
</comment>
<keyword evidence="2" id="KW-0805">Transcription regulation</keyword>
<dbReference type="CDD" id="cd10017">
    <property type="entry name" value="B3_DNA"/>
    <property type="match status" value="1"/>
</dbReference>
<reference evidence="8" key="2">
    <citation type="submission" date="2025-08" db="UniProtKB">
        <authorList>
            <consortium name="RefSeq"/>
        </authorList>
    </citation>
    <scope>IDENTIFICATION</scope>
    <source>
        <tissue evidence="8">Leaf</tissue>
    </source>
</reference>
<evidence type="ECO:0000256" key="3">
    <source>
        <dbReference type="ARBA" id="ARBA00023125"/>
    </source>
</evidence>
<reference evidence="7" key="1">
    <citation type="journal article" date="2014" name="Nat. Commun.">
        <title>The emerging biofuel crop Camelina sativa retains a highly undifferentiated hexaploid genome structure.</title>
        <authorList>
            <person name="Kagale S."/>
            <person name="Koh C."/>
            <person name="Nixon J."/>
            <person name="Bollina V."/>
            <person name="Clarke W.E."/>
            <person name="Tuteja R."/>
            <person name="Spillane C."/>
            <person name="Robinson S.J."/>
            <person name="Links M.G."/>
            <person name="Clarke C."/>
            <person name="Higgins E.E."/>
            <person name="Huebert T."/>
            <person name="Sharpe A.G."/>
            <person name="Parkin I.A."/>
        </authorList>
    </citation>
    <scope>NUCLEOTIDE SEQUENCE [LARGE SCALE GENOMIC DNA]</scope>
    <source>
        <strain evidence="7">cv. DH55</strain>
    </source>
</reference>
<dbReference type="Proteomes" id="UP000694864">
    <property type="component" value="Chromosome 5"/>
</dbReference>
<protein>
    <submittedName>
        <fullName evidence="8">B3 domain-containing protein At2g33720-like</fullName>
    </submittedName>
</protein>
<keyword evidence="3" id="KW-0238">DNA-binding</keyword>
<dbReference type="InterPro" id="IPR051442">
    <property type="entry name" value="B3_domain"/>
</dbReference>
<dbReference type="Gene3D" id="2.40.330.10">
    <property type="entry name" value="DNA-binding pseudobarrel domain"/>
    <property type="match status" value="1"/>
</dbReference>
<dbReference type="RefSeq" id="XP_010513071.1">
    <property type="nucleotide sequence ID" value="XM_010514769.1"/>
</dbReference>
<feature type="region of interest" description="Disordered" evidence="6">
    <location>
        <begin position="88"/>
        <end position="109"/>
    </location>
</feature>
<evidence type="ECO:0000256" key="1">
    <source>
        <dbReference type="ARBA" id="ARBA00004123"/>
    </source>
</evidence>
<evidence type="ECO:0000313" key="7">
    <source>
        <dbReference type="Proteomes" id="UP000694864"/>
    </source>
</evidence>
<evidence type="ECO:0000256" key="6">
    <source>
        <dbReference type="SAM" id="MobiDB-lite"/>
    </source>
</evidence>
<feature type="compositionally biased region" description="Polar residues" evidence="6">
    <location>
        <begin position="8"/>
        <end position="22"/>
    </location>
</feature>
<name>A0ABM0ZB47_CAMSA</name>